<proteinExistence type="predicted"/>
<feature type="compositionally biased region" description="Polar residues" evidence="1">
    <location>
        <begin position="1"/>
        <end position="17"/>
    </location>
</feature>
<dbReference type="EMBL" id="GGEC01092093">
    <property type="protein sequence ID" value="MBX72577.1"/>
    <property type="molecule type" value="Transcribed_RNA"/>
</dbReference>
<evidence type="ECO:0000256" key="1">
    <source>
        <dbReference type="SAM" id="MobiDB-lite"/>
    </source>
</evidence>
<feature type="region of interest" description="Disordered" evidence="1">
    <location>
        <begin position="1"/>
        <end position="21"/>
    </location>
</feature>
<protein>
    <submittedName>
        <fullName evidence="2">Uncharacterized protein</fullName>
    </submittedName>
</protein>
<name>A0A2P2R056_RHIMU</name>
<reference evidence="2" key="1">
    <citation type="submission" date="2018-02" db="EMBL/GenBank/DDBJ databases">
        <title>Rhizophora mucronata_Transcriptome.</title>
        <authorList>
            <person name="Meera S.P."/>
            <person name="Sreeshan A."/>
            <person name="Augustine A."/>
        </authorList>
    </citation>
    <scope>NUCLEOTIDE SEQUENCE</scope>
    <source>
        <tissue evidence="2">Leaf</tissue>
    </source>
</reference>
<sequence>MNQSHENAMQKTKQLKAQTGDKDDYSSVLISGSHELFLGINNWSIKT</sequence>
<accession>A0A2P2R056</accession>
<dbReference type="AlphaFoldDB" id="A0A2P2R056"/>
<evidence type="ECO:0000313" key="2">
    <source>
        <dbReference type="EMBL" id="MBX72577.1"/>
    </source>
</evidence>
<organism evidence="2">
    <name type="scientific">Rhizophora mucronata</name>
    <name type="common">Asiatic mangrove</name>
    <dbReference type="NCBI Taxonomy" id="61149"/>
    <lineage>
        <taxon>Eukaryota</taxon>
        <taxon>Viridiplantae</taxon>
        <taxon>Streptophyta</taxon>
        <taxon>Embryophyta</taxon>
        <taxon>Tracheophyta</taxon>
        <taxon>Spermatophyta</taxon>
        <taxon>Magnoliopsida</taxon>
        <taxon>eudicotyledons</taxon>
        <taxon>Gunneridae</taxon>
        <taxon>Pentapetalae</taxon>
        <taxon>rosids</taxon>
        <taxon>fabids</taxon>
        <taxon>Malpighiales</taxon>
        <taxon>Rhizophoraceae</taxon>
        <taxon>Rhizophora</taxon>
    </lineage>
</organism>